<dbReference type="EC" id="7.1.1.-" evidence="2"/>
<dbReference type="InterPro" id="IPR001457">
    <property type="entry name" value="NADH_UbQ/plastoQ_OxRdtase_su6"/>
</dbReference>
<dbReference type="EMBL" id="FNHH01000004">
    <property type="protein sequence ID" value="SDL96468.1"/>
    <property type="molecule type" value="Genomic_DNA"/>
</dbReference>
<comment type="similarity">
    <text evidence="1 2">Belongs to the complex I subunit 6 family.</text>
</comment>
<protein>
    <recommendedName>
        <fullName evidence="2">NADH-quinone oxidoreductase subunit J</fullName>
        <ecNumber evidence="2">7.1.1.-</ecNumber>
    </recommendedName>
</protein>
<feature type="transmembrane region" description="Helical" evidence="2">
    <location>
        <begin position="55"/>
        <end position="76"/>
    </location>
</feature>
<dbReference type="AlphaFoldDB" id="A0A1G9PCI3"/>
<keyword evidence="4" id="KW-1185">Reference proteome</keyword>
<dbReference type="OrthoDB" id="981464at2"/>
<dbReference type="Gene3D" id="1.20.120.1200">
    <property type="entry name" value="NADH-ubiquinone/plastoquinone oxidoreductase chain 6, subunit NuoJ"/>
    <property type="match status" value="1"/>
</dbReference>
<dbReference type="PANTHER" id="PTHR33269:SF17">
    <property type="entry name" value="NADH-UBIQUINONE OXIDOREDUCTASE CHAIN 6"/>
    <property type="match status" value="1"/>
</dbReference>
<proteinExistence type="inferred from homology"/>
<dbReference type="PANTHER" id="PTHR33269">
    <property type="entry name" value="NADH-UBIQUINONE OXIDOREDUCTASE CHAIN 6"/>
    <property type="match status" value="1"/>
</dbReference>
<feature type="transmembrane region" description="Helical" evidence="2">
    <location>
        <begin position="149"/>
        <end position="171"/>
    </location>
</feature>
<feature type="transmembrane region" description="Helical" evidence="2">
    <location>
        <begin position="6"/>
        <end position="25"/>
    </location>
</feature>
<evidence type="ECO:0000256" key="2">
    <source>
        <dbReference type="RuleBase" id="RU004429"/>
    </source>
</evidence>
<sequence length="177" mass="19773">MNAEQLIFYFFAALVLISALMVVTMQNLVRSIFLFFVTLFSLAALYVFALADFIAVTQVVIYVGGVLVLMLFAFMLSNKELLNSLEPIKRTFKLNHLAGIFICLSFLFILVSLIVQIDFSGLDWIKSAAPILEGDNTIHAIGMHSMTRYLLPFEVLSVFLMMALIGAAHLARKGKKI</sequence>
<feature type="transmembrane region" description="Helical" evidence="2">
    <location>
        <begin position="32"/>
        <end position="49"/>
    </location>
</feature>
<dbReference type="STRING" id="990371.SAMN05421813_10475"/>
<evidence type="ECO:0000313" key="3">
    <source>
        <dbReference type="EMBL" id="SDL96468.1"/>
    </source>
</evidence>
<comment type="function">
    <text evidence="2">NDH-1 shuttles electrons from NADH, via FMN and iron-sulfur (Fe-S) centers, to quinones in the respiratory chain. Couples the redox reaction to proton translocation (for every two electrons transferred, four hydrogen ions are translocated across the cytoplasmic membrane), and thus conserves the redox energy in a proton gradient.</text>
</comment>
<dbReference type="RefSeq" id="WP_090700652.1">
    <property type="nucleotide sequence ID" value="NZ_FNHH01000004.1"/>
</dbReference>
<name>A0A1G9PCI3_9SPHI</name>
<keyword evidence="2" id="KW-0874">Quinone</keyword>
<dbReference type="InterPro" id="IPR042106">
    <property type="entry name" value="Nuo/plastoQ_OxRdtase_6_NuoJ"/>
</dbReference>
<keyword evidence="2" id="KW-1133">Transmembrane helix</keyword>
<dbReference type="GO" id="GO:0005886">
    <property type="term" value="C:plasma membrane"/>
    <property type="evidence" value="ECO:0007669"/>
    <property type="project" value="UniProtKB-SubCell"/>
</dbReference>
<evidence type="ECO:0000256" key="1">
    <source>
        <dbReference type="ARBA" id="ARBA00005698"/>
    </source>
</evidence>
<keyword evidence="2" id="KW-0520">NAD</keyword>
<keyword evidence="2" id="KW-1003">Cell membrane</keyword>
<evidence type="ECO:0000313" key="4">
    <source>
        <dbReference type="Proteomes" id="UP000199226"/>
    </source>
</evidence>
<reference evidence="4" key="1">
    <citation type="submission" date="2016-10" db="EMBL/GenBank/DDBJ databases">
        <authorList>
            <person name="Varghese N."/>
            <person name="Submissions S."/>
        </authorList>
    </citation>
    <scope>NUCLEOTIDE SEQUENCE [LARGE SCALE GENOMIC DNA]</scope>
    <source>
        <strain evidence="4">DSM 24536</strain>
    </source>
</reference>
<gene>
    <name evidence="3" type="ORF">SAMN05421813_10475</name>
</gene>
<dbReference type="GO" id="GO:0048038">
    <property type="term" value="F:quinone binding"/>
    <property type="evidence" value="ECO:0007669"/>
    <property type="project" value="UniProtKB-UniRule"/>
</dbReference>
<keyword evidence="2" id="KW-0472">Membrane</keyword>
<dbReference type="Pfam" id="PF00499">
    <property type="entry name" value="Oxidored_q3"/>
    <property type="match status" value="1"/>
</dbReference>
<keyword evidence="2" id="KW-0812">Transmembrane</keyword>
<accession>A0A1G9PCI3</accession>
<organism evidence="3 4">
    <name type="scientific">Daejeonella rubra</name>
    <dbReference type="NCBI Taxonomy" id="990371"/>
    <lineage>
        <taxon>Bacteria</taxon>
        <taxon>Pseudomonadati</taxon>
        <taxon>Bacteroidota</taxon>
        <taxon>Sphingobacteriia</taxon>
        <taxon>Sphingobacteriales</taxon>
        <taxon>Sphingobacteriaceae</taxon>
        <taxon>Daejeonella</taxon>
    </lineage>
</organism>
<feature type="transmembrane region" description="Helical" evidence="2">
    <location>
        <begin position="97"/>
        <end position="117"/>
    </location>
</feature>
<comment type="catalytic activity">
    <reaction evidence="2">
        <text>a quinone + NADH + 5 H(+)(in) = a quinol + NAD(+) + 4 H(+)(out)</text>
        <dbReference type="Rhea" id="RHEA:57888"/>
        <dbReference type="ChEBI" id="CHEBI:15378"/>
        <dbReference type="ChEBI" id="CHEBI:24646"/>
        <dbReference type="ChEBI" id="CHEBI:57540"/>
        <dbReference type="ChEBI" id="CHEBI:57945"/>
        <dbReference type="ChEBI" id="CHEBI:132124"/>
    </reaction>
</comment>
<dbReference type="Proteomes" id="UP000199226">
    <property type="component" value="Unassembled WGS sequence"/>
</dbReference>
<dbReference type="GO" id="GO:0008137">
    <property type="term" value="F:NADH dehydrogenase (ubiquinone) activity"/>
    <property type="evidence" value="ECO:0007669"/>
    <property type="project" value="UniProtKB-UniRule"/>
</dbReference>
<comment type="subcellular location">
    <subcellularLocation>
        <location evidence="2">Cell membrane</location>
        <topology evidence="2">Multi-pass membrane protein</topology>
    </subcellularLocation>
</comment>